<dbReference type="CDD" id="cd04301">
    <property type="entry name" value="NAT_SF"/>
    <property type="match status" value="1"/>
</dbReference>
<evidence type="ECO:0000313" key="2">
    <source>
        <dbReference type="EMBL" id="CCB89430.1"/>
    </source>
</evidence>
<gene>
    <name evidence="2" type="ordered locus">SNE_A15530</name>
</gene>
<dbReference type="STRING" id="331113.SNE_A15530"/>
<dbReference type="eggNOG" id="COG2320">
    <property type="taxonomic scope" value="Bacteria"/>
</dbReference>
<dbReference type="Gene3D" id="3.30.460.10">
    <property type="entry name" value="Beta Polymerase, domain 2"/>
    <property type="match status" value="1"/>
</dbReference>
<dbReference type="InterPro" id="IPR000182">
    <property type="entry name" value="GNAT_dom"/>
</dbReference>
<reference key="1">
    <citation type="journal article" date="2011" name="Mol. Biol. Evol.">
        <title>Unity in variety -- the pan-genome of the Chlamydiae.</title>
        <authorList>
            <person name="Collingro A."/>
            <person name="Tischler P."/>
            <person name="Weinmaier T."/>
            <person name="Penz T."/>
            <person name="Heinz E."/>
            <person name="Brunham R.C."/>
            <person name="Read T.D."/>
            <person name="Bavoil P.M."/>
            <person name="Sachse K."/>
            <person name="Kahane S."/>
            <person name="Friedman M.G."/>
            <person name="Rattei T."/>
            <person name="Myers G.S.A."/>
            <person name="Horn M."/>
        </authorList>
    </citation>
    <scope>NUCLEOTIDE SEQUENCE</scope>
    <source>
        <strain>Z</strain>
    </source>
</reference>
<sequence length="319" mass="36865">MKEVRKIEVVPYDPSWPEQFEVEAGLIRDALGDHCIAVHHVGSTAVPGLCAKPKIDIILVSKSPEATIQKLEKIGFKYRGEYNIPMHYGFSKRGERDVNLHVYQERHPEITLNLTFRDYLRSHPEVRDEYGALKLELLKQKSSFEKSEGSMFTGYNLGKDAFISSILKRAGFDSLRFVICTHHNEWKAAKSLRKRYFFDKISIADPYEWTFNHPDHLHFILYKGVEIIGYCHIQLWPQSRAAIRIIVMEEAYRNQGFAKQFLEWIETYLKAKNYKSIHTESSPDAVGFYQCLGYIDMPFNDPDGHEGGVDDIPMGKSLL</sequence>
<dbReference type="EMBL" id="FR872582">
    <property type="protein sequence ID" value="CCB89430.1"/>
    <property type="molecule type" value="Genomic_DNA"/>
</dbReference>
<dbReference type="GO" id="GO:0016747">
    <property type="term" value="F:acyltransferase activity, transferring groups other than amino-acyl groups"/>
    <property type="evidence" value="ECO:0007669"/>
    <property type="project" value="InterPro"/>
</dbReference>
<dbReference type="Pfam" id="PF04229">
    <property type="entry name" value="GrpB"/>
    <property type="match status" value="1"/>
</dbReference>
<dbReference type="PANTHER" id="PTHR34822">
    <property type="entry name" value="GRPB DOMAIN PROTEIN (AFU_ORTHOLOGUE AFUA_1G01530)"/>
    <property type="match status" value="1"/>
</dbReference>
<dbReference type="eggNOG" id="COG0456">
    <property type="taxonomic scope" value="Bacteria"/>
</dbReference>
<dbReference type="OrthoDB" id="67353at2"/>
<reference evidence="2 3" key="2">
    <citation type="journal article" date="2011" name="Mol. Biol. Evol.">
        <title>Unity in variety--the pan-genome of the Chlamydiae.</title>
        <authorList>
            <person name="Collingro A."/>
            <person name="Tischler P."/>
            <person name="Weinmaier T."/>
            <person name="Penz T."/>
            <person name="Heinz E."/>
            <person name="Brunham R.C."/>
            <person name="Read T.D."/>
            <person name="Bavoil P.M."/>
            <person name="Sachse K."/>
            <person name="Kahane S."/>
            <person name="Friedman M.G."/>
            <person name="Rattei T."/>
            <person name="Myers G.S."/>
            <person name="Horn M."/>
        </authorList>
    </citation>
    <scope>NUCLEOTIDE SEQUENCE [LARGE SCALE GENOMIC DNA]</scope>
    <source>
        <strain evidence="3">ATCC VR-1471 / Z</strain>
    </source>
</reference>
<name>F8L5H4_SIMNZ</name>
<dbReference type="HOGENOM" id="CLU_871246_0_0_0"/>
<dbReference type="PROSITE" id="PS51186">
    <property type="entry name" value="GNAT"/>
    <property type="match status" value="1"/>
</dbReference>
<dbReference type="RefSeq" id="WP_013943896.1">
    <property type="nucleotide sequence ID" value="NC_015713.1"/>
</dbReference>
<protein>
    <submittedName>
        <fullName evidence="2">UPF0157 protein BH1888</fullName>
    </submittedName>
</protein>
<proteinExistence type="predicted"/>
<dbReference type="PANTHER" id="PTHR34822:SF1">
    <property type="entry name" value="GRPB FAMILY PROTEIN"/>
    <property type="match status" value="1"/>
</dbReference>
<dbReference type="Pfam" id="PF00583">
    <property type="entry name" value="Acetyltransf_1"/>
    <property type="match status" value="1"/>
</dbReference>
<dbReference type="SUPFAM" id="SSF55729">
    <property type="entry name" value="Acyl-CoA N-acyltransferases (Nat)"/>
    <property type="match status" value="1"/>
</dbReference>
<evidence type="ECO:0000313" key="3">
    <source>
        <dbReference type="Proteomes" id="UP000000496"/>
    </source>
</evidence>
<dbReference type="KEGG" id="sng:SNE_A15530"/>
<dbReference type="Gene3D" id="3.40.630.30">
    <property type="match status" value="1"/>
</dbReference>
<dbReference type="InterPro" id="IPR043519">
    <property type="entry name" value="NT_sf"/>
</dbReference>
<accession>F8L5H4</accession>
<evidence type="ECO:0000259" key="1">
    <source>
        <dbReference type="PROSITE" id="PS51186"/>
    </source>
</evidence>
<dbReference type="InterPro" id="IPR007344">
    <property type="entry name" value="GrpB/CoaE"/>
</dbReference>
<keyword evidence="3" id="KW-1185">Reference proteome</keyword>
<dbReference type="Proteomes" id="UP000000496">
    <property type="component" value="Chromosome gsn.131"/>
</dbReference>
<dbReference type="SUPFAM" id="SSF81301">
    <property type="entry name" value="Nucleotidyltransferase"/>
    <property type="match status" value="1"/>
</dbReference>
<dbReference type="InterPro" id="IPR016181">
    <property type="entry name" value="Acyl_CoA_acyltransferase"/>
</dbReference>
<feature type="domain" description="N-acetyltransferase" evidence="1">
    <location>
        <begin position="175"/>
        <end position="319"/>
    </location>
</feature>
<dbReference type="AlphaFoldDB" id="F8L5H4"/>
<organism evidence="2 3">
    <name type="scientific">Simkania negevensis (strain ATCC VR-1471 / DSM 27360 / Z)</name>
    <dbReference type="NCBI Taxonomy" id="331113"/>
    <lineage>
        <taxon>Bacteria</taxon>
        <taxon>Pseudomonadati</taxon>
        <taxon>Chlamydiota</taxon>
        <taxon>Chlamydiia</taxon>
        <taxon>Parachlamydiales</taxon>
        <taxon>Simkaniaceae</taxon>
        <taxon>Simkania</taxon>
    </lineage>
</organism>